<dbReference type="Proteomes" id="UP000215914">
    <property type="component" value="Unassembled WGS sequence"/>
</dbReference>
<dbReference type="Gramene" id="mRNA:HanXRQr2_Chr09g0401411">
    <property type="protein sequence ID" value="CDS:HanXRQr2_Chr09g0401411.1"/>
    <property type="gene ID" value="HanXRQr2_Chr09g0401411"/>
</dbReference>
<evidence type="ECO:0000313" key="2">
    <source>
        <dbReference type="EMBL" id="KAF5792028.1"/>
    </source>
</evidence>
<reference evidence="2" key="1">
    <citation type="journal article" date="2017" name="Nature">
        <title>The sunflower genome provides insights into oil metabolism, flowering and Asterid evolution.</title>
        <authorList>
            <person name="Badouin H."/>
            <person name="Gouzy J."/>
            <person name="Grassa C.J."/>
            <person name="Murat F."/>
            <person name="Staton S.E."/>
            <person name="Cottret L."/>
            <person name="Lelandais-Briere C."/>
            <person name="Owens G.L."/>
            <person name="Carrere S."/>
            <person name="Mayjonade B."/>
            <person name="Legrand L."/>
            <person name="Gill N."/>
            <person name="Kane N.C."/>
            <person name="Bowers J.E."/>
            <person name="Hubner S."/>
            <person name="Bellec A."/>
            <person name="Berard A."/>
            <person name="Berges H."/>
            <person name="Blanchet N."/>
            <person name="Boniface M.C."/>
            <person name="Brunel D."/>
            <person name="Catrice O."/>
            <person name="Chaidir N."/>
            <person name="Claudel C."/>
            <person name="Donnadieu C."/>
            <person name="Faraut T."/>
            <person name="Fievet G."/>
            <person name="Helmstetter N."/>
            <person name="King M."/>
            <person name="Knapp S.J."/>
            <person name="Lai Z."/>
            <person name="Le Paslier M.C."/>
            <person name="Lippi Y."/>
            <person name="Lorenzon L."/>
            <person name="Mandel J.R."/>
            <person name="Marage G."/>
            <person name="Marchand G."/>
            <person name="Marquand E."/>
            <person name="Bret-Mestries E."/>
            <person name="Morien E."/>
            <person name="Nambeesan S."/>
            <person name="Nguyen T."/>
            <person name="Pegot-Espagnet P."/>
            <person name="Pouilly N."/>
            <person name="Raftis F."/>
            <person name="Sallet E."/>
            <person name="Schiex T."/>
            <person name="Thomas J."/>
            <person name="Vandecasteele C."/>
            <person name="Vares D."/>
            <person name="Vear F."/>
            <person name="Vautrin S."/>
            <person name="Crespi M."/>
            <person name="Mangin B."/>
            <person name="Burke J.M."/>
            <person name="Salse J."/>
            <person name="Munos S."/>
            <person name="Vincourt P."/>
            <person name="Rieseberg L.H."/>
            <person name="Langlade N.B."/>
        </authorList>
    </citation>
    <scope>NUCLEOTIDE SEQUENCE</scope>
    <source>
        <tissue evidence="2">Leaves</tissue>
    </source>
</reference>
<organism evidence="2 3">
    <name type="scientific">Helianthus annuus</name>
    <name type="common">Common sunflower</name>
    <dbReference type="NCBI Taxonomy" id="4232"/>
    <lineage>
        <taxon>Eukaryota</taxon>
        <taxon>Viridiplantae</taxon>
        <taxon>Streptophyta</taxon>
        <taxon>Embryophyta</taxon>
        <taxon>Tracheophyta</taxon>
        <taxon>Spermatophyta</taxon>
        <taxon>Magnoliopsida</taxon>
        <taxon>eudicotyledons</taxon>
        <taxon>Gunneridae</taxon>
        <taxon>Pentapetalae</taxon>
        <taxon>asterids</taxon>
        <taxon>campanulids</taxon>
        <taxon>Asterales</taxon>
        <taxon>Asteraceae</taxon>
        <taxon>Asteroideae</taxon>
        <taxon>Heliantheae alliance</taxon>
        <taxon>Heliantheae</taxon>
        <taxon>Helianthus</taxon>
    </lineage>
</organism>
<reference evidence="2" key="2">
    <citation type="submission" date="2020-06" db="EMBL/GenBank/DDBJ databases">
        <title>Helianthus annuus Genome sequencing and assembly Release 2.</title>
        <authorList>
            <person name="Gouzy J."/>
            <person name="Langlade N."/>
            <person name="Munos S."/>
        </authorList>
    </citation>
    <scope>NUCLEOTIDE SEQUENCE</scope>
    <source>
        <tissue evidence="2">Leaves</tissue>
    </source>
</reference>
<evidence type="ECO:0000313" key="3">
    <source>
        <dbReference type="Proteomes" id="UP000215914"/>
    </source>
</evidence>
<dbReference type="AlphaFoldDB" id="A0A9K3I851"/>
<dbReference type="EMBL" id="MNCJ02000324">
    <property type="protein sequence ID" value="KAF5792028.1"/>
    <property type="molecule type" value="Genomic_DNA"/>
</dbReference>
<protein>
    <submittedName>
        <fullName evidence="2">Uncharacterized protein</fullName>
    </submittedName>
</protein>
<proteinExistence type="predicted"/>
<accession>A0A9K3I851</accession>
<sequence>MFWITNWIKGLPLSRVEIKITNKAHSTCFGHEPWRKHGKGRKDTKQWNTHSRLSAMIMR</sequence>
<name>A0A9K3I851_HELAN</name>
<keyword evidence="3" id="KW-1185">Reference proteome</keyword>
<comment type="caution">
    <text evidence="2">The sequence shown here is derived from an EMBL/GenBank/DDBJ whole genome shotgun (WGS) entry which is preliminary data.</text>
</comment>
<evidence type="ECO:0000256" key="1">
    <source>
        <dbReference type="SAM" id="MobiDB-lite"/>
    </source>
</evidence>
<feature type="region of interest" description="Disordered" evidence="1">
    <location>
        <begin position="30"/>
        <end position="50"/>
    </location>
</feature>
<gene>
    <name evidence="2" type="ORF">HanXRQr2_Chr09g0401411</name>
</gene>